<dbReference type="Proteomes" id="UP001500033">
    <property type="component" value="Unassembled WGS sequence"/>
</dbReference>
<keyword evidence="3" id="KW-1185">Reference proteome</keyword>
<gene>
    <name evidence="2" type="ORF">GCM10009576_019670</name>
</gene>
<evidence type="ECO:0000313" key="3">
    <source>
        <dbReference type="Proteomes" id="UP001500033"/>
    </source>
</evidence>
<evidence type="ECO:0000256" key="1">
    <source>
        <dbReference type="SAM" id="MobiDB-lite"/>
    </source>
</evidence>
<comment type="caution">
    <text evidence="2">The sequence shown here is derived from an EMBL/GenBank/DDBJ whole genome shotgun (WGS) entry which is preliminary data.</text>
</comment>
<accession>A0ABN1S4W7</accession>
<name>A0ABN1S4W7_9ACTN</name>
<evidence type="ECO:0000313" key="2">
    <source>
        <dbReference type="EMBL" id="GAA0973717.1"/>
    </source>
</evidence>
<organism evidence="2 3">
    <name type="scientific">Streptomyces rhizosphaericus</name>
    <dbReference type="NCBI Taxonomy" id="114699"/>
    <lineage>
        <taxon>Bacteria</taxon>
        <taxon>Bacillati</taxon>
        <taxon>Actinomycetota</taxon>
        <taxon>Actinomycetes</taxon>
        <taxon>Kitasatosporales</taxon>
        <taxon>Streptomycetaceae</taxon>
        <taxon>Streptomyces</taxon>
        <taxon>Streptomyces violaceusniger group</taxon>
    </lineage>
</organism>
<dbReference type="EMBL" id="BAAAIE010000009">
    <property type="protein sequence ID" value="GAA0973717.1"/>
    <property type="molecule type" value="Genomic_DNA"/>
</dbReference>
<reference evidence="2 3" key="1">
    <citation type="journal article" date="2019" name="Int. J. Syst. Evol. Microbiol.">
        <title>The Global Catalogue of Microorganisms (GCM) 10K type strain sequencing project: providing services to taxonomists for standard genome sequencing and annotation.</title>
        <authorList>
            <consortium name="The Broad Institute Genomics Platform"/>
            <consortium name="The Broad Institute Genome Sequencing Center for Infectious Disease"/>
            <person name="Wu L."/>
            <person name="Ma J."/>
        </authorList>
    </citation>
    <scope>NUCLEOTIDE SEQUENCE [LARGE SCALE GENOMIC DNA]</scope>
    <source>
        <strain evidence="2 3">JCM 11445</strain>
    </source>
</reference>
<feature type="compositionally biased region" description="Basic and acidic residues" evidence="1">
    <location>
        <begin position="68"/>
        <end position="85"/>
    </location>
</feature>
<feature type="region of interest" description="Disordered" evidence="1">
    <location>
        <begin position="1"/>
        <end position="132"/>
    </location>
</feature>
<sequence length="132" mass="14062">MGVRSFPVADSPGMSGPLGGRFLAGMCPATGHHGDERDESEEDHLAGESAGDPGEIAPQRLEVLVEQGADHRLDGQGRDHHPDRLKGHKATLAHRASPPGVRSSRHVNESVRAARQAHRPGGSPRLRPKAGW</sequence>
<protein>
    <submittedName>
        <fullName evidence="2">Uncharacterized protein</fullName>
    </submittedName>
</protein>
<proteinExistence type="predicted"/>